<proteinExistence type="predicted"/>
<dbReference type="Proteomes" id="UP001055153">
    <property type="component" value="Unassembled WGS sequence"/>
</dbReference>
<feature type="domain" description="Thiol:disulfide interchange protein DsbD N-terminal" evidence="2">
    <location>
        <begin position="53"/>
        <end position="156"/>
    </location>
</feature>
<reference evidence="3" key="1">
    <citation type="journal article" date="2021" name="Front. Microbiol.">
        <title>Comprehensive Comparative Genomics and Phenotyping of Methylobacterium Species.</title>
        <authorList>
            <person name="Alessa O."/>
            <person name="Ogura Y."/>
            <person name="Fujitani Y."/>
            <person name="Takami H."/>
            <person name="Hayashi T."/>
            <person name="Sahin N."/>
            <person name="Tani A."/>
        </authorList>
    </citation>
    <scope>NUCLEOTIDE SEQUENCE</scope>
    <source>
        <strain evidence="3">DSM 17168</strain>
    </source>
</reference>
<dbReference type="EMBL" id="BPQQ01000022">
    <property type="protein sequence ID" value="GJD99998.1"/>
    <property type="molecule type" value="Genomic_DNA"/>
</dbReference>
<dbReference type="Pfam" id="PF11412">
    <property type="entry name" value="DsbD_N"/>
    <property type="match status" value="1"/>
</dbReference>
<reference evidence="3" key="2">
    <citation type="submission" date="2021-08" db="EMBL/GenBank/DDBJ databases">
        <authorList>
            <person name="Tani A."/>
            <person name="Ola A."/>
            <person name="Ogura Y."/>
            <person name="Katsura K."/>
            <person name="Hayashi T."/>
        </authorList>
    </citation>
    <scope>NUCLEOTIDE SEQUENCE</scope>
    <source>
        <strain evidence="3">DSM 17168</strain>
    </source>
</reference>
<evidence type="ECO:0000313" key="4">
    <source>
        <dbReference type="Proteomes" id="UP001055153"/>
    </source>
</evidence>
<sequence length="289" mass="30506">MILFPAGRRLALLASLCLAACLAGSPGAADAASPWATGLHARARLIPGGQADGVRYAGLEIVLDRGFKTFWRDPGESGMPPAIDWSASRNVASLDVLWPVPRRMKEAGDVVFGYEDRVVLPVRVVPVDPASPVGLRLRLDYGVCNDICIPVRADLSITLPADAAAVGDPRVAEAVAAAPRPVRLGEGALTVLGAVPEPPSLAGKLFVAVRARVPNGEQADLFVSAPPGWLLMPPPRPRPEAPGTVLFRIPVLERPAAAPDTLPLNLTLSSPGMRPVTAEAHLDTREWPR</sequence>
<accession>A0ABQ4SAK1</accession>
<keyword evidence="1" id="KW-0732">Signal</keyword>
<dbReference type="InterPro" id="IPR028250">
    <property type="entry name" value="DsbDN"/>
</dbReference>
<organism evidence="3 4">
    <name type="scientific">Methylobacterium isbiliense</name>
    <dbReference type="NCBI Taxonomy" id="315478"/>
    <lineage>
        <taxon>Bacteria</taxon>
        <taxon>Pseudomonadati</taxon>
        <taxon>Pseudomonadota</taxon>
        <taxon>Alphaproteobacteria</taxon>
        <taxon>Hyphomicrobiales</taxon>
        <taxon>Methylobacteriaceae</taxon>
        <taxon>Methylobacterium</taxon>
    </lineage>
</organism>
<evidence type="ECO:0000313" key="3">
    <source>
        <dbReference type="EMBL" id="GJD99998.1"/>
    </source>
</evidence>
<name>A0ABQ4SAK1_9HYPH</name>
<gene>
    <name evidence="3" type="ORF">GMJLKIPL_1916</name>
</gene>
<feature type="chain" id="PRO_5047126247" description="Thiol:disulfide interchange protein DsbD N-terminal domain-containing protein" evidence="1">
    <location>
        <begin position="32"/>
        <end position="289"/>
    </location>
</feature>
<comment type="caution">
    <text evidence="3">The sequence shown here is derived from an EMBL/GenBank/DDBJ whole genome shotgun (WGS) entry which is preliminary data.</text>
</comment>
<protein>
    <recommendedName>
        <fullName evidence="2">Thiol:disulfide interchange protein DsbD N-terminal domain-containing protein</fullName>
    </recommendedName>
</protein>
<dbReference type="RefSeq" id="WP_238234881.1">
    <property type="nucleotide sequence ID" value="NZ_BPQQ01000022.1"/>
</dbReference>
<keyword evidence="4" id="KW-1185">Reference proteome</keyword>
<evidence type="ECO:0000259" key="2">
    <source>
        <dbReference type="Pfam" id="PF11412"/>
    </source>
</evidence>
<evidence type="ECO:0000256" key="1">
    <source>
        <dbReference type="SAM" id="SignalP"/>
    </source>
</evidence>
<feature type="signal peptide" evidence="1">
    <location>
        <begin position="1"/>
        <end position="31"/>
    </location>
</feature>